<feature type="chain" id="PRO_5046420131" evidence="2">
    <location>
        <begin position="28"/>
        <end position="248"/>
    </location>
</feature>
<dbReference type="RefSeq" id="WP_344120979.1">
    <property type="nucleotide sequence ID" value="NZ_BAAABW010000026.1"/>
</dbReference>
<dbReference type="Proteomes" id="UP001500063">
    <property type="component" value="Unassembled WGS sequence"/>
</dbReference>
<evidence type="ECO:0000313" key="3">
    <source>
        <dbReference type="EMBL" id="GAA0365476.1"/>
    </source>
</evidence>
<proteinExistence type="predicted"/>
<sequence length="248" mass="24361">MSGWVRAGRTGIVTFAAVLATAAGAPAPDGGPGPTADGPRRSHANAVPGTTRAAAPSEREHDGGRPPSVRVMDDGPGSLSPSVVIDDGHHRQVRVSGGGDGQRTSVVIRGRGCLTVLSHGAEGSAVIGADCPEAPPPPVRPAGPRPMPRVPAPPPPRRTPPPPPGPAPMHAAVKRAAPAPPPPAPPAPNPAPAVAAAHIAPRAYHQAAGKPAPGGSSPVMLMLVLTAPAVLAAAMLRPRGGGGSGGRG</sequence>
<evidence type="ECO:0000256" key="2">
    <source>
        <dbReference type="SAM" id="SignalP"/>
    </source>
</evidence>
<name>A0ABP3H9L3_9ACTN</name>
<protein>
    <submittedName>
        <fullName evidence="3">Uncharacterized protein</fullName>
    </submittedName>
</protein>
<feature type="region of interest" description="Disordered" evidence="1">
    <location>
        <begin position="128"/>
        <end position="193"/>
    </location>
</feature>
<feature type="compositionally biased region" description="Pro residues" evidence="1">
    <location>
        <begin position="178"/>
        <end position="191"/>
    </location>
</feature>
<accession>A0ABP3H9L3</accession>
<gene>
    <name evidence="3" type="ORF">GCM10010319_49230</name>
</gene>
<evidence type="ECO:0000256" key="1">
    <source>
        <dbReference type="SAM" id="MobiDB-lite"/>
    </source>
</evidence>
<reference evidence="4" key="1">
    <citation type="journal article" date="2019" name="Int. J. Syst. Evol. Microbiol.">
        <title>The Global Catalogue of Microorganisms (GCM) 10K type strain sequencing project: providing services to taxonomists for standard genome sequencing and annotation.</title>
        <authorList>
            <consortium name="The Broad Institute Genomics Platform"/>
            <consortium name="The Broad Institute Genome Sequencing Center for Infectious Disease"/>
            <person name="Wu L."/>
            <person name="Ma J."/>
        </authorList>
    </citation>
    <scope>NUCLEOTIDE SEQUENCE [LARGE SCALE GENOMIC DNA]</scope>
    <source>
        <strain evidence="4">JCM 4565</strain>
    </source>
</reference>
<organism evidence="3 4">
    <name type="scientific">Streptomyces blastmyceticus</name>
    <dbReference type="NCBI Taxonomy" id="68180"/>
    <lineage>
        <taxon>Bacteria</taxon>
        <taxon>Bacillati</taxon>
        <taxon>Actinomycetota</taxon>
        <taxon>Actinomycetes</taxon>
        <taxon>Kitasatosporales</taxon>
        <taxon>Streptomycetaceae</taxon>
        <taxon>Streptomyces</taxon>
    </lineage>
</organism>
<feature type="compositionally biased region" description="Pro residues" evidence="1">
    <location>
        <begin position="133"/>
        <end position="167"/>
    </location>
</feature>
<evidence type="ECO:0000313" key="4">
    <source>
        <dbReference type="Proteomes" id="UP001500063"/>
    </source>
</evidence>
<feature type="signal peptide" evidence="2">
    <location>
        <begin position="1"/>
        <end position="27"/>
    </location>
</feature>
<feature type="compositionally biased region" description="Low complexity" evidence="1">
    <location>
        <begin position="168"/>
        <end position="177"/>
    </location>
</feature>
<comment type="caution">
    <text evidence="3">The sequence shown here is derived from an EMBL/GenBank/DDBJ whole genome shotgun (WGS) entry which is preliminary data.</text>
</comment>
<feature type="region of interest" description="Disordered" evidence="1">
    <location>
        <begin position="25"/>
        <end position="105"/>
    </location>
</feature>
<keyword evidence="4" id="KW-1185">Reference proteome</keyword>
<keyword evidence="2" id="KW-0732">Signal</keyword>
<dbReference type="EMBL" id="BAAABW010000026">
    <property type="protein sequence ID" value="GAA0365476.1"/>
    <property type="molecule type" value="Genomic_DNA"/>
</dbReference>